<dbReference type="AlphaFoldDB" id="A0A450W6X0"/>
<proteinExistence type="predicted"/>
<name>A0A450W6X0_9GAMM</name>
<dbReference type="Pfam" id="PF05136">
    <property type="entry name" value="Phage_portal_2"/>
    <property type="match status" value="1"/>
</dbReference>
<evidence type="ECO:0000256" key="1">
    <source>
        <dbReference type="SAM" id="Coils"/>
    </source>
</evidence>
<gene>
    <name evidence="2" type="ORF">BECKLFY1418C_GA0070996_100190</name>
</gene>
<dbReference type="GO" id="GO:0005198">
    <property type="term" value="F:structural molecule activity"/>
    <property type="evidence" value="ECO:0007669"/>
    <property type="project" value="InterPro"/>
</dbReference>
<reference evidence="2" key="1">
    <citation type="submission" date="2019-02" db="EMBL/GenBank/DDBJ databases">
        <authorList>
            <person name="Gruber-Vodicka R. H."/>
            <person name="Seah K. B. B."/>
        </authorList>
    </citation>
    <scope>NUCLEOTIDE SEQUENCE</scope>
    <source>
        <strain evidence="2">BECK_BY7</strain>
    </source>
</reference>
<evidence type="ECO:0000313" key="2">
    <source>
        <dbReference type="EMBL" id="VFK12804.1"/>
    </source>
</evidence>
<sequence length="527" mass="58372">MTNISIIGANGLPLRSPTAMTAQGGYRGGRQSRELLGWIPQLKSADADLLPDRELLTARAHDTVRNFALVSGGVQAQLDNIVGAGLRLSAKPDWRALGQSADWASEWSRQVESKWRNWSEDIDFRCDASRRLPFSGMLGLAMRSFLVSGEILATAEWLPERGHYATAIQIIDPARLSNPNDQPDIDRRRAGVEMDSRGAPIAYHIREAMQGDAWLGANPYIWRRVSLETQWGRRQVLHVYEQDRPGQTRGKTGIAAILAKGKTLERFQDASLEASIVNAMYAAVIESEFDYAQVVEALGGNAGGESASDMADAMLGAQADYHDGGTVRFDGVKIPHLYPGEKFRMVSSEHPGPQFAEFEKSVIRHLAAGMGVSYEQLARDYSETNYSGARAGMLEAWKFFASRRQFIGQNFARQVYALWLEEAMDKGDVELPKGAPDFYTAKTAWCGCRWIGPGKGHIDPLKEVKADVLEMENGFKTLEDACAERGVDWEENLEQMAREKQRMRELGIEPNEIAKAIGGASEVNTDN</sequence>
<dbReference type="InterPro" id="IPR006429">
    <property type="entry name" value="Phage_lambda_portal"/>
</dbReference>
<feature type="coiled-coil region" evidence="1">
    <location>
        <begin position="461"/>
        <end position="506"/>
    </location>
</feature>
<protein>
    <submittedName>
        <fullName evidence="2">Phage portal protein, lambda family</fullName>
    </submittedName>
</protein>
<organism evidence="2">
    <name type="scientific">Candidatus Kentrum sp. LFY</name>
    <dbReference type="NCBI Taxonomy" id="2126342"/>
    <lineage>
        <taxon>Bacteria</taxon>
        <taxon>Pseudomonadati</taxon>
        <taxon>Pseudomonadota</taxon>
        <taxon>Gammaproteobacteria</taxon>
        <taxon>Candidatus Kentrum</taxon>
    </lineage>
</organism>
<dbReference type="NCBIfam" id="TIGR01539">
    <property type="entry name" value="portal_lambda"/>
    <property type="match status" value="1"/>
</dbReference>
<dbReference type="GO" id="GO:0019068">
    <property type="term" value="P:virion assembly"/>
    <property type="evidence" value="ECO:0007669"/>
    <property type="project" value="InterPro"/>
</dbReference>
<accession>A0A450W6X0</accession>
<dbReference type="EMBL" id="CAADFN010000001">
    <property type="protein sequence ID" value="VFK12804.1"/>
    <property type="molecule type" value="Genomic_DNA"/>
</dbReference>
<keyword evidence="1" id="KW-0175">Coiled coil</keyword>